<dbReference type="NCBIfam" id="TIGR00299">
    <property type="entry name" value="nickel pincer cofactor biosynthesis protein LarC"/>
    <property type="match status" value="1"/>
</dbReference>
<evidence type="ECO:0000313" key="4">
    <source>
        <dbReference type="EMBL" id="RQD76743.1"/>
    </source>
</evidence>
<comment type="catalytic activity">
    <reaction evidence="3">
        <text>Ni(II)-pyridinium-3,5-bisthiocarboxylate mononucleotide = pyridinium-3,5-bisthiocarboxylate mononucleotide + Ni(2+)</text>
        <dbReference type="Rhea" id="RHEA:54784"/>
        <dbReference type="ChEBI" id="CHEBI:49786"/>
        <dbReference type="ChEBI" id="CHEBI:137372"/>
        <dbReference type="ChEBI" id="CHEBI:137373"/>
        <dbReference type="EC" id="4.99.1.12"/>
    </reaction>
</comment>
<dbReference type="Proteomes" id="UP000285138">
    <property type="component" value="Unassembled WGS sequence"/>
</dbReference>
<dbReference type="Gene3D" id="3.30.70.1380">
    <property type="entry name" value="Transcriptional regulatory protein pf0864 domain like"/>
    <property type="match status" value="1"/>
</dbReference>
<evidence type="ECO:0000256" key="3">
    <source>
        <dbReference type="HAMAP-Rule" id="MF_01074"/>
    </source>
</evidence>
<dbReference type="GO" id="GO:0016151">
    <property type="term" value="F:nickel cation binding"/>
    <property type="evidence" value="ECO:0007669"/>
    <property type="project" value="UniProtKB-UniRule"/>
</dbReference>
<comment type="caution">
    <text evidence="4">The sequence shown here is derived from an EMBL/GenBank/DDBJ whole genome shotgun (WGS) entry which is preliminary data.</text>
</comment>
<dbReference type="InterPro" id="IPR002822">
    <property type="entry name" value="Ni_insertion"/>
</dbReference>
<dbReference type="EC" id="4.99.1.12" evidence="3"/>
<accession>A0A424YFV5</accession>
<dbReference type="EMBL" id="QZAA01000111">
    <property type="protein sequence ID" value="RQD76743.1"/>
    <property type="molecule type" value="Genomic_DNA"/>
</dbReference>
<dbReference type="HAMAP" id="MF_01074">
    <property type="entry name" value="LarC"/>
    <property type="match status" value="1"/>
</dbReference>
<organism evidence="4 5">
    <name type="scientific">Candidatus Syntrophonatronum acetioxidans</name>
    <dbReference type="NCBI Taxonomy" id="1795816"/>
    <lineage>
        <taxon>Bacteria</taxon>
        <taxon>Bacillati</taxon>
        <taxon>Bacillota</taxon>
        <taxon>Clostridia</taxon>
        <taxon>Eubacteriales</taxon>
        <taxon>Syntrophomonadaceae</taxon>
        <taxon>Candidatus Syntrophonatronum</taxon>
    </lineage>
</organism>
<gene>
    <name evidence="3 4" type="primary">larC</name>
    <name evidence="4" type="ORF">D5R97_03935</name>
</gene>
<name>A0A424YFV5_9FIRM</name>
<keyword evidence="2 3" id="KW-0456">Lyase</keyword>
<dbReference type="Gene3D" id="3.10.20.300">
    <property type="entry name" value="mk0293 like domain"/>
    <property type="match status" value="1"/>
</dbReference>
<keyword evidence="1 3" id="KW-0533">Nickel</keyword>
<protein>
    <recommendedName>
        <fullName evidence="3">Pyridinium-3,5-bisthiocarboxylic acid mononucleotide nickel insertion protein</fullName>
        <shortName evidence="3">P2TMN nickel insertion protein</shortName>
        <ecNumber evidence="3">4.99.1.12</ecNumber>
    </recommendedName>
    <alternativeName>
        <fullName evidence="3">Nickel-pincer cofactor biosynthesis protein LarC</fullName>
    </alternativeName>
</protein>
<proteinExistence type="inferred from homology"/>
<dbReference type="AlphaFoldDB" id="A0A424YFV5"/>
<evidence type="ECO:0000256" key="1">
    <source>
        <dbReference type="ARBA" id="ARBA00022596"/>
    </source>
</evidence>
<dbReference type="PANTHER" id="PTHR36566">
    <property type="entry name" value="NICKEL INSERTION PROTEIN-RELATED"/>
    <property type="match status" value="1"/>
</dbReference>
<dbReference type="GO" id="GO:0051604">
    <property type="term" value="P:protein maturation"/>
    <property type="evidence" value="ECO:0007669"/>
    <property type="project" value="UniProtKB-UniRule"/>
</dbReference>
<sequence length="443" mass="49178">MVLGRDLLQPLLKGPFTISTRRKARKGAGKMMKSKGRHLYFHCFSGASGDMILGALLDLAMVENRLLEKELDKLGLEGFKISGKRVRRRGMEGTRLVVEEKEGVSPPLRTLHDLLNILEESSLKEEIKKKAGYIFTRLARAEGKVHGVSAERVHFHEIGALDTLVDVVGTLILLDQLQVEKVTSSPLHLGSGFIQVQHGTLPLPAPATLELLQGVPIYSRGVEGELVTPTGAVLITSLASSFGPLPPGRLLAAGYGAGQKELDHPNLLRVLLLQEEADREGGGGEGPEGNILRENILVLETNMDDMNPEMYPPLMEKLLQEGAWDVSLIPLHMKKNRPGVMLQVLCSPPLLGKMQEIIFRETSSLGLRVFKGDKYYLRRERVEVKTPLGKAFVKVGCLGEDEVNWAPEHQDCLEISRRTGRPLKEIYHLVEKAYWHQKKKGEE</sequence>
<reference evidence="4 5" key="1">
    <citation type="submission" date="2018-08" db="EMBL/GenBank/DDBJ databases">
        <title>The metabolism and importance of syntrophic acetate oxidation coupled to methane or sulfide production in haloalkaline environments.</title>
        <authorList>
            <person name="Timmers P.H.A."/>
            <person name="Vavourakis C.D."/>
            <person name="Sorokin D.Y."/>
            <person name="Sinninghe Damste J.S."/>
            <person name="Muyzer G."/>
            <person name="Stams A.J.M."/>
            <person name="Plugge C.M."/>
        </authorList>
    </citation>
    <scope>NUCLEOTIDE SEQUENCE [LARGE SCALE GENOMIC DNA]</scope>
    <source>
        <strain evidence="4">MSAO_Bac1</strain>
    </source>
</reference>
<dbReference type="Pfam" id="PF01969">
    <property type="entry name" value="Ni_insertion"/>
    <property type="match status" value="1"/>
</dbReference>
<dbReference type="PANTHER" id="PTHR36566:SF1">
    <property type="entry name" value="PYRIDINIUM-3,5-BISTHIOCARBOXYLIC ACID MONONUCLEOTIDE NICKEL INSERTION PROTEIN"/>
    <property type="match status" value="1"/>
</dbReference>
<dbReference type="GO" id="GO:0016829">
    <property type="term" value="F:lyase activity"/>
    <property type="evidence" value="ECO:0007669"/>
    <property type="project" value="UniProtKB-UniRule"/>
</dbReference>
<comment type="similarity">
    <text evidence="3">Belongs to the LarC family.</text>
</comment>
<comment type="function">
    <text evidence="3">Involved in the biosynthesis of a nickel-pincer cofactor ((SCS)Ni(II) pincer complex). Binds Ni(2+), and functions in nickel delivery to pyridinium-3,5-bisthiocarboxylic acid mononucleotide (P2TMN), to form the mature cofactor. Is thus probably required for the activation of nickel-pincer cofactor-dependent enzymes.</text>
</comment>
<evidence type="ECO:0000256" key="2">
    <source>
        <dbReference type="ARBA" id="ARBA00023239"/>
    </source>
</evidence>
<evidence type="ECO:0000313" key="5">
    <source>
        <dbReference type="Proteomes" id="UP000285138"/>
    </source>
</evidence>